<organism evidence="1 2">
    <name type="scientific">Apiospora marii</name>
    <dbReference type="NCBI Taxonomy" id="335849"/>
    <lineage>
        <taxon>Eukaryota</taxon>
        <taxon>Fungi</taxon>
        <taxon>Dikarya</taxon>
        <taxon>Ascomycota</taxon>
        <taxon>Pezizomycotina</taxon>
        <taxon>Sordariomycetes</taxon>
        <taxon>Xylariomycetidae</taxon>
        <taxon>Amphisphaeriales</taxon>
        <taxon>Apiosporaceae</taxon>
        <taxon>Apiospora</taxon>
    </lineage>
</organism>
<reference evidence="1 2" key="1">
    <citation type="submission" date="2023-01" db="EMBL/GenBank/DDBJ databases">
        <title>Analysis of 21 Apiospora genomes using comparative genomics revels a genus with tremendous synthesis potential of carbohydrate active enzymes and secondary metabolites.</title>
        <authorList>
            <person name="Sorensen T."/>
        </authorList>
    </citation>
    <scope>NUCLEOTIDE SEQUENCE [LARGE SCALE GENOMIC DNA]</scope>
    <source>
        <strain evidence="1 2">CBS 20057</strain>
    </source>
</reference>
<dbReference type="Proteomes" id="UP001396898">
    <property type="component" value="Unassembled WGS sequence"/>
</dbReference>
<name>A0ABR1RZC7_9PEZI</name>
<sequence length="66" mass="7366">MPRPCSCQCTKIGRGCVNGVVGQQDPKKALCNLCYYEVITMSHIRRQPVCQYPAKLPSALDRIIGR</sequence>
<evidence type="ECO:0000313" key="1">
    <source>
        <dbReference type="EMBL" id="KAK8023276.1"/>
    </source>
</evidence>
<protein>
    <submittedName>
        <fullName evidence="1">Uncharacterized protein</fullName>
    </submittedName>
</protein>
<comment type="caution">
    <text evidence="1">The sequence shown here is derived from an EMBL/GenBank/DDBJ whole genome shotgun (WGS) entry which is preliminary data.</text>
</comment>
<gene>
    <name evidence="1" type="ORF">PG991_006515</name>
</gene>
<proteinExistence type="predicted"/>
<evidence type="ECO:0000313" key="2">
    <source>
        <dbReference type="Proteomes" id="UP001396898"/>
    </source>
</evidence>
<accession>A0ABR1RZC7</accession>
<keyword evidence="2" id="KW-1185">Reference proteome</keyword>
<dbReference type="EMBL" id="JAQQWI010000008">
    <property type="protein sequence ID" value="KAK8023276.1"/>
    <property type="molecule type" value="Genomic_DNA"/>
</dbReference>